<gene>
    <name evidence="2" type="ORF">RHAB21_04493</name>
</gene>
<feature type="region of interest" description="Disordered" evidence="1">
    <location>
        <begin position="87"/>
        <end position="118"/>
    </location>
</feature>
<dbReference type="RefSeq" id="WP_185929066.1">
    <property type="nucleotide sequence ID" value="NZ_CABFWE030000013.1"/>
</dbReference>
<evidence type="ECO:0000313" key="2">
    <source>
        <dbReference type="EMBL" id="CAD7053378.1"/>
    </source>
</evidence>
<dbReference type="SUPFAM" id="SSF88713">
    <property type="entry name" value="Glycoside hydrolase/deacetylase"/>
    <property type="match status" value="1"/>
</dbReference>
<organism evidence="2 3">
    <name type="scientific">Pseudorhizobium halotolerans</name>
    <dbReference type="NCBI Taxonomy" id="1233081"/>
    <lineage>
        <taxon>Bacteria</taxon>
        <taxon>Pseudomonadati</taxon>
        <taxon>Pseudomonadota</taxon>
        <taxon>Alphaproteobacteria</taxon>
        <taxon>Hyphomicrobiales</taxon>
        <taxon>Rhizobiaceae</taxon>
        <taxon>Rhizobium/Agrobacterium group</taxon>
        <taxon>Pseudorhizobium</taxon>
    </lineage>
</organism>
<dbReference type="Gene3D" id="3.20.20.370">
    <property type="entry name" value="Glycoside hydrolase/deacetylase"/>
    <property type="match status" value="1"/>
</dbReference>
<dbReference type="Proteomes" id="UP000601041">
    <property type="component" value="Unassembled WGS sequence"/>
</dbReference>
<comment type="caution">
    <text evidence="2">The sequence shown here is derived from an EMBL/GenBank/DDBJ whole genome shotgun (WGS) entry which is preliminary data.</text>
</comment>
<protein>
    <submittedName>
        <fullName evidence="2">Polysaccharide deacetylase</fullName>
    </submittedName>
</protein>
<name>A0ABM8PX66_9HYPH</name>
<dbReference type="EMBL" id="CABFWE030000013">
    <property type="protein sequence ID" value="CAD7053378.1"/>
    <property type="molecule type" value="Genomic_DNA"/>
</dbReference>
<proteinExistence type="predicted"/>
<dbReference type="InterPro" id="IPR011330">
    <property type="entry name" value="Glyco_hydro/deAcase_b/a-brl"/>
</dbReference>
<keyword evidence="3" id="KW-1185">Reference proteome</keyword>
<sequence length="118" mass="12824">MTMLWSAAGRRVALQEADERKFITDNVASIKRATGVAPTGYNGAAMRGTINTLKILQEEGFNYHIDDVSRDEPFVIPVRGKDLSIHPASAPLDQSDQASAGRCPKISPGACPFRKRVP</sequence>
<reference evidence="2 3" key="1">
    <citation type="submission" date="2020-11" db="EMBL/GenBank/DDBJ databases">
        <authorList>
            <person name="Lassalle F."/>
        </authorList>
    </citation>
    <scope>NUCLEOTIDE SEQUENCE [LARGE SCALE GENOMIC DNA]</scope>
    <source>
        <strain evidence="2 3">AB21</strain>
    </source>
</reference>
<accession>A0ABM8PX66</accession>
<evidence type="ECO:0000256" key="1">
    <source>
        <dbReference type="SAM" id="MobiDB-lite"/>
    </source>
</evidence>
<evidence type="ECO:0000313" key="3">
    <source>
        <dbReference type="Proteomes" id="UP000601041"/>
    </source>
</evidence>